<reference evidence="1" key="1">
    <citation type="submission" date="2021-06" db="EMBL/GenBank/DDBJ databases">
        <authorList>
            <person name="Hodson N. C."/>
            <person name="Mongue J. A."/>
            <person name="Jaron S. K."/>
        </authorList>
    </citation>
    <scope>NUCLEOTIDE SEQUENCE</scope>
</reference>
<sequence length="158" mass="16218">MTLEFIHLFSHIKNYFESSMGGLENIIDFCDREPEAYCDTLTTKAGSYTNRSSVGVVAKASTFEAGACCSVLEAKFCGPQAVAGAHAGISGAKAYANATLARAEATAGPVCIGAGVQLDTGVNISPTSAGVSILGFGLEVGVGKLTIKIPFLDFSIGI</sequence>
<comment type="caution">
    <text evidence="1">The sequence shown here is derived from an EMBL/GenBank/DDBJ whole genome shotgun (WGS) entry which is preliminary data.</text>
</comment>
<proteinExistence type="predicted"/>
<keyword evidence="2" id="KW-1185">Reference proteome</keyword>
<evidence type="ECO:0000313" key="2">
    <source>
        <dbReference type="Proteomes" id="UP000708208"/>
    </source>
</evidence>
<dbReference type="EMBL" id="CAJVCH010526828">
    <property type="protein sequence ID" value="CAG7822584.1"/>
    <property type="molecule type" value="Genomic_DNA"/>
</dbReference>
<organism evidence="1 2">
    <name type="scientific">Allacma fusca</name>
    <dbReference type="NCBI Taxonomy" id="39272"/>
    <lineage>
        <taxon>Eukaryota</taxon>
        <taxon>Metazoa</taxon>
        <taxon>Ecdysozoa</taxon>
        <taxon>Arthropoda</taxon>
        <taxon>Hexapoda</taxon>
        <taxon>Collembola</taxon>
        <taxon>Symphypleona</taxon>
        <taxon>Sminthuridae</taxon>
        <taxon>Allacma</taxon>
    </lineage>
</organism>
<dbReference type="OrthoDB" id="2333662at2759"/>
<name>A0A8J2PI45_9HEXA</name>
<gene>
    <name evidence="1" type="ORF">AFUS01_LOCUS32847</name>
</gene>
<protein>
    <submittedName>
        <fullName evidence="1">Uncharacterized protein</fullName>
    </submittedName>
</protein>
<dbReference type="Proteomes" id="UP000708208">
    <property type="component" value="Unassembled WGS sequence"/>
</dbReference>
<evidence type="ECO:0000313" key="1">
    <source>
        <dbReference type="EMBL" id="CAG7822584.1"/>
    </source>
</evidence>
<accession>A0A8J2PI45</accession>
<dbReference type="AlphaFoldDB" id="A0A8J2PI45"/>